<accession>A0A411MJ50</accession>
<dbReference type="AlphaFoldDB" id="A0A411MJ50"/>
<organism evidence="1 2">
    <name type="scientific">Pseudomonas tructae</name>
    <dbReference type="NCBI Taxonomy" id="2518644"/>
    <lineage>
        <taxon>Bacteria</taxon>
        <taxon>Pseudomonadati</taxon>
        <taxon>Pseudomonadota</taxon>
        <taxon>Gammaproteobacteria</taxon>
        <taxon>Pseudomonadales</taxon>
        <taxon>Pseudomonadaceae</taxon>
        <taxon>Pseudomonas</taxon>
    </lineage>
</organism>
<dbReference type="OrthoDB" id="6876611at2"/>
<dbReference type="KEGG" id="ptk:EXN22_14350"/>
<protein>
    <recommendedName>
        <fullName evidence="3">Alpha/beta hydrolase</fullName>
    </recommendedName>
</protein>
<reference evidence="1 2" key="1">
    <citation type="submission" date="2019-02" db="EMBL/GenBank/DDBJ databases">
        <title>Complete genome sequence of Pseudomonas sp. SNU WT1 isolated from rainbow trout.</title>
        <authorList>
            <person name="Oh W.T."/>
            <person name="Park S.C."/>
        </authorList>
    </citation>
    <scope>NUCLEOTIDE SEQUENCE [LARGE SCALE GENOMIC DNA]</scope>
    <source>
        <strain evidence="1 2">SNU WT1</strain>
    </source>
</reference>
<evidence type="ECO:0000313" key="2">
    <source>
        <dbReference type="Proteomes" id="UP000291130"/>
    </source>
</evidence>
<dbReference type="Gene3D" id="3.40.50.1820">
    <property type="entry name" value="alpha/beta hydrolase"/>
    <property type="match status" value="1"/>
</dbReference>
<dbReference type="EMBL" id="CP035952">
    <property type="protein sequence ID" value="QBF26815.1"/>
    <property type="molecule type" value="Genomic_DNA"/>
</dbReference>
<dbReference type="Proteomes" id="UP000291130">
    <property type="component" value="Chromosome"/>
</dbReference>
<gene>
    <name evidence="1" type="ORF">EXN22_14350</name>
</gene>
<name>A0A411MJ50_9PSED</name>
<keyword evidence="2" id="KW-1185">Reference proteome</keyword>
<evidence type="ECO:0000313" key="1">
    <source>
        <dbReference type="EMBL" id="QBF26815.1"/>
    </source>
</evidence>
<proteinExistence type="predicted"/>
<dbReference type="InterPro" id="IPR029058">
    <property type="entry name" value="AB_hydrolase_fold"/>
</dbReference>
<dbReference type="RefSeq" id="WP_130264681.1">
    <property type="nucleotide sequence ID" value="NZ_CP035952.1"/>
</dbReference>
<sequence>MKLICFPDFVGHPICFSALARQLKGRALLTTLNYSDYWPYPRIEVLAERITDDHDLAAMDLVLGYSFGARVAACCVSQQGAARRLCLVDPPAVASVQGYSLQSIAQRLATDPQYAYIDDLVDAQLVERDCVLGNIQMLAHLPRQPLPIVPVDVLLSAQSSVSELAQELGLHRAACHRYHVAPGTSHASVINDPCLAALVMQSPALAWPTLAG</sequence>
<evidence type="ECO:0008006" key="3">
    <source>
        <dbReference type="Google" id="ProtNLM"/>
    </source>
</evidence>
<dbReference type="SUPFAM" id="SSF53474">
    <property type="entry name" value="alpha/beta-Hydrolases"/>
    <property type="match status" value="1"/>
</dbReference>